<feature type="domain" description="U-box" evidence="8">
    <location>
        <begin position="837"/>
        <end position="910"/>
    </location>
</feature>
<evidence type="ECO:0000259" key="8">
    <source>
        <dbReference type="PROSITE" id="PS51698"/>
    </source>
</evidence>
<dbReference type="Gene3D" id="3.30.200.20">
    <property type="entry name" value="Phosphorylase Kinase, domain 1"/>
    <property type="match status" value="1"/>
</dbReference>
<evidence type="ECO:0000313" key="9">
    <source>
        <dbReference type="EMBL" id="GIM16404.1"/>
    </source>
</evidence>
<feature type="compositionally biased region" description="Low complexity" evidence="6">
    <location>
        <begin position="916"/>
        <end position="936"/>
    </location>
</feature>
<feature type="region of interest" description="Disordered" evidence="6">
    <location>
        <begin position="209"/>
        <end position="240"/>
    </location>
</feature>
<dbReference type="Gene3D" id="1.10.510.10">
    <property type="entry name" value="Transferase(Phosphotransferase) domain 1"/>
    <property type="match status" value="1"/>
</dbReference>
<accession>A0A8J4GW54</accession>
<evidence type="ECO:0000256" key="4">
    <source>
        <dbReference type="PROSITE-ProRule" id="PRU00023"/>
    </source>
</evidence>
<feature type="region of interest" description="Disordered" evidence="6">
    <location>
        <begin position="433"/>
        <end position="458"/>
    </location>
</feature>
<organism evidence="9 10">
    <name type="scientific">Volvox reticuliferus</name>
    <dbReference type="NCBI Taxonomy" id="1737510"/>
    <lineage>
        <taxon>Eukaryota</taxon>
        <taxon>Viridiplantae</taxon>
        <taxon>Chlorophyta</taxon>
        <taxon>core chlorophytes</taxon>
        <taxon>Chlorophyceae</taxon>
        <taxon>CS clade</taxon>
        <taxon>Chlamydomonadales</taxon>
        <taxon>Volvocaceae</taxon>
        <taxon>Volvox</taxon>
    </lineage>
</organism>
<dbReference type="SUPFAM" id="SSF57850">
    <property type="entry name" value="RING/U-box"/>
    <property type="match status" value="1"/>
</dbReference>
<feature type="region of interest" description="Disordered" evidence="6">
    <location>
        <begin position="594"/>
        <end position="613"/>
    </location>
</feature>
<keyword evidence="2" id="KW-0833">Ubl conjugation pathway</keyword>
<feature type="region of interest" description="Disordered" evidence="6">
    <location>
        <begin position="278"/>
        <end position="370"/>
    </location>
</feature>
<evidence type="ECO:0000256" key="5">
    <source>
        <dbReference type="SAM" id="Coils"/>
    </source>
</evidence>
<dbReference type="InterPro" id="IPR008271">
    <property type="entry name" value="Ser/Thr_kinase_AS"/>
</dbReference>
<comment type="caution">
    <text evidence="9">The sequence shown here is derived from an EMBL/GenBank/DDBJ whole genome shotgun (WGS) entry which is preliminary data.</text>
</comment>
<protein>
    <recommendedName>
        <fullName evidence="11">RING-type E3 ubiquitin transferase</fullName>
    </recommendedName>
</protein>
<keyword evidence="5" id="KW-0175">Coiled coil</keyword>
<feature type="compositionally biased region" description="Basic and acidic residues" evidence="6">
    <location>
        <begin position="902"/>
        <end position="915"/>
    </location>
</feature>
<evidence type="ECO:0008006" key="11">
    <source>
        <dbReference type="Google" id="ProtNLM"/>
    </source>
</evidence>
<dbReference type="SMART" id="SM00220">
    <property type="entry name" value="S_TKc"/>
    <property type="match status" value="1"/>
</dbReference>
<dbReference type="SMART" id="SM00504">
    <property type="entry name" value="Ubox"/>
    <property type="match status" value="1"/>
</dbReference>
<evidence type="ECO:0000256" key="1">
    <source>
        <dbReference type="ARBA" id="ARBA00022741"/>
    </source>
</evidence>
<dbReference type="Pfam" id="PF07714">
    <property type="entry name" value="PK_Tyr_Ser-Thr"/>
    <property type="match status" value="1"/>
</dbReference>
<gene>
    <name evidence="9" type="ORF">Vretimale_19008</name>
</gene>
<evidence type="ECO:0000259" key="7">
    <source>
        <dbReference type="PROSITE" id="PS50011"/>
    </source>
</evidence>
<dbReference type="CDD" id="cd16655">
    <property type="entry name" value="RING-Ubox_WDSUB1-like"/>
    <property type="match status" value="1"/>
</dbReference>
<dbReference type="UniPathway" id="UPA00143"/>
<proteinExistence type="predicted"/>
<dbReference type="AlphaFoldDB" id="A0A8J4GW54"/>
<dbReference type="Pfam" id="PF04564">
    <property type="entry name" value="U-box"/>
    <property type="match status" value="1"/>
</dbReference>
<dbReference type="Proteomes" id="UP000722791">
    <property type="component" value="Unassembled WGS sequence"/>
</dbReference>
<evidence type="ECO:0000256" key="3">
    <source>
        <dbReference type="ARBA" id="ARBA00022840"/>
    </source>
</evidence>
<feature type="domain" description="Protein kinase" evidence="7">
    <location>
        <begin position="500"/>
        <end position="806"/>
    </location>
</feature>
<dbReference type="InterPro" id="IPR051348">
    <property type="entry name" value="U-box_ubiquitin_ligases"/>
</dbReference>
<reference evidence="9" key="1">
    <citation type="journal article" date="2021" name="Proc. Natl. Acad. Sci. U.S.A.">
        <title>Three genomes in the algal genus Volvox reveal the fate of a haploid sex-determining region after a transition to homothallism.</title>
        <authorList>
            <person name="Yamamoto K."/>
            <person name="Hamaji T."/>
            <person name="Kawai-Toyooka H."/>
            <person name="Matsuzaki R."/>
            <person name="Takahashi F."/>
            <person name="Nishimura Y."/>
            <person name="Kawachi M."/>
            <person name="Noguchi H."/>
            <person name="Minakuchi Y."/>
            <person name="Umen J.G."/>
            <person name="Toyoda A."/>
            <person name="Nozaki H."/>
        </authorList>
    </citation>
    <scope>NUCLEOTIDE SEQUENCE</scope>
    <source>
        <strain evidence="9">NIES-3785</strain>
    </source>
</reference>
<dbReference type="GO" id="GO:0004672">
    <property type="term" value="F:protein kinase activity"/>
    <property type="evidence" value="ECO:0007669"/>
    <property type="project" value="InterPro"/>
</dbReference>
<feature type="coiled-coil region" evidence="5">
    <location>
        <begin position="806"/>
        <end position="836"/>
    </location>
</feature>
<dbReference type="SMART" id="SM00248">
    <property type="entry name" value="ANK"/>
    <property type="match status" value="3"/>
</dbReference>
<feature type="repeat" description="ANK" evidence="4">
    <location>
        <begin position="80"/>
        <end position="112"/>
    </location>
</feature>
<dbReference type="EMBL" id="BNCQ01000078">
    <property type="protein sequence ID" value="GIM16404.1"/>
    <property type="molecule type" value="Genomic_DNA"/>
</dbReference>
<feature type="compositionally biased region" description="Low complexity" evidence="6">
    <location>
        <begin position="601"/>
        <end position="613"/>
    </location>
</feature>
<evidence type="ECO:0000313" key="10">
    <source>
        <dbReference type="Proteomes" id="UP000722791"/>
    </source>
</evidence>
<dbReference type="InterPro" id="IPR013083">
    <property type="entry name" value="Znf_RING/FYVE/PHD"/>
</dbReference>
<dbReference type="Pfam" id="PF12796">
    <property type="entry name" value="Ank_2"/>
    <property type="match status" value="1"/>
</dbReference>
<dbReference type="InterPro" id="IPR001245">
    <property type="entry name" value="Ser-Thr/Tyr_kinase_cat_dom"/>
</dbReference>
<feature type="compositionally biased region" description="Pro residues" evidence="6">
    <location>
        <begin position="937"/>
        <end position="949"/>
    </location>
</feature>
<dbReference type="InterPro" id="IPR002110">
    <property type="entry name" value="Ankyrin_rpt"/>
</dbReference>
<keyword evidence="1" id="KW-0547">Nucleotide-binding</keyword>
<keyword evidence="4" id="KW-0040">ANK repeat</keyword>
<dbReference type="PROSITE" id="PS50088">
    <property type="entry name" value="ANK_REPEAT"/>
    <property type="match status" value="2"/>
</dbReference>
<dbReference type="GO" id="GO:0016567">
    <property type="term" value="P:protein ubiquitination"/>
    <property type="evidence" value="ECO:0007669"/>
    <property type="project" value="UniProtKB-UniPathway"/>
</dbReference>
<dbReference type="SUPFAM" id="SSF56112">
    <property type="entry name" value="Protein kinase-like (PK-like)"/>
    <property type="match status" value="1"/>
</dbReference>
<dbReference type="GO" id="GO:0004842">
    <property type="term" value="F:ubiquitin-protein transferase activity"/>
    <property type="evidence" value="ECO:0007669"/>
    <property type="project" value="InterPro"/>
</dbReference>
<feature type="repeat" description="ANK" evidence="4">
    <location>
        <begin position="47"/>
        <end position="79"/>
    </location>
</feature>
<evidence type="ECO:0000256" key="2">
    <source>
        <dbReference type="ARBA" id="ARBA00022786"/>
    </source>
</evidence>
<dbReference type="PROSITE" id="PS50297">
    <property type="entry name" value="ANK_REP_REGION"/>
    <property type="match status" value="2"/>
</dbReference>
<dbReference type="InterPro" id="IPR011009">
    <property type="entry name" value="Kinase-like_dom_sf"/>
</dbReference>
<dbReference type="SUPFAM" id="SSF48403">
    <property type="entry name" value="Ankyrin repeat"/>
    <property type="match status" value="1"/>
</dbReference>
<dbReference type="InterPro" id="IPR036770">
    <property type="entry name" value="Ankyrin_rpt-contain_sf"/>
</dbReference>
<dbReference type="FunFam" id="3.30.200.20:FF:000162">
    <property type="entry name" value="Adenine nucleotide alpha hydrolase-like domain kinase"/>
    <property type="match status" value="1"/>
</dbReference>
<dbReference type="PROSITE" id="PS51698">
    <property type="entry name" value="U_BOX"/>
    <property type="match status" value="1"/>
</dbReference>
<dbReference type="PROSITE" id="PS50011">
    <property type="entry name" value="PROTEIN_KINASE_DOM"/>
    <property type="match status" value="1"/>
</dbReference>
<feature type="region of interest" description="Disordered" evidence="6">
    <location>
        <begin position="384"/>
        <end position="404"/>
    </location>
</feature>
<dbReference type="InterPro" id="IPR003613">
    <property type="entry name" value="Ubox_domain"/>
</dbReference>
<dbReference type="InterPro" id="IPR000719">
    <property type="entry name" value="Prot_kinase_dom"/>
</dbReference>
<feature type="compositionally biased region" description="Basic and acidic residues" evidence="6">
    <location>
        <begin position="293"/>
        <end position="305"/>
    </location>
</feature>
<dbReference type="PANTHER" id="PTHR45647">
    <property type="entry name" value="OS02G0152300 PROTEIN"/>
    <property type="match status" value="1"/>
</dbReference>
<feature type="compositionally biased region" description="Polar residues" evidence="6">
    <location>
        <begin position="282"/>
        <end position="292"/>
    </location>
</feature>
<evidence type="ECO:0000256" key="6">
    <source>
        <dbReference type="SAM" id="MobiDB-lite"/>
    </source>
</evidence>
<feature type="region of interest" description="Disordered" evidence="6">
    <location>
        <begin position="902"/>
        <end position="959"/>
    </location>
</feature>
<dbReference type="Gene3D" id="1.25.40.20">
    <property type="entry name" value="Ankyrin repeat-containing domain"/>
    <property type="match status" value="1"/>
</dbReference>
<dbReference type="Gene3D" id="3.30.40.10">
    <property type="entry name" value="Zinc/RING finger domain, C3HC4 (zinc finger)"/>
    <property type="match status" value="1"/>
</dbReference>
<dbReference type="PANTHER" id="PTHR45647:SF139">
    <property type="entry name" value="OS02G0152300 PROTEIN"/>
    <property type="match status" value="1"/>
</dbReference>
<keyword evidence="3" id="KW-0067">ATP-binding</keyword>
<name>A0A8J4GW54_9CHLO</name>
<dbReference type="PROSITE" id="PS00108">
    <property type="entry name" value="PROTEIN_KINASE_ST"/>
    <property type="match status" value="1"/>
</dbReference>
<feature type="compositionally biased region" description="Gly residues" evidence="6">
    <location>
        <begin position="347"/>
        <end position="366"/>
    </location>
</feature>
<sequence length="959" mass="101168">MATFLSNIRQLFGSTVLHKAAEKLDLADLSLQVQRHPSDVNSQEPKMGWTPLHVAADKGFEAGVRELLLRGCKPDIQDKEGRTALHIAAGRGCRKVVEDLLKRGASANIRDKSGRYAYDYAAQRHPVIAALLGGRFTPPPAIATAAAGAVPSAAAMVTPLPAMPAVDLISGTCVDQLLPTPPSLTHGSVISTGANGSFYPNVHHVQAPAGPLLLAPPPPPQSSSQPKGLHPAGPDDANAYGIATRAAPQPYTQLYESQGHQAIPNPPQEVPAVRIPYPVLPGTQQPLANDGCQSDRTRTAAREPYPHSPSFSAQPQHPPPPFQPRAPLRSEAPLLKSDPASISAATGGRGSGGRGSGGSGGGGSGMGPIRESVNAAAADLDWGSTTATDWGDEPELPPPPPVPGRPNFNPILSARIQLERLMGAGLSQLGIGPSRPAATAAASGDPRVNAGSAPSDPRVNVASGVSAGSIGSSIVSVCSASLRGGRTYSYEELRQATGSFSPVNKLGEGGYGPVYRGWLDGIPVAVKVMDTSEGCMQGRGEFEAEVNILSSLHHPHLVLLIGSCPEKGILVYELMPNGNLENYLFGRDGSSSGGGGGGGTAATAGPAAALPSTGPRMVSSGALSWRDRVRIAAEVASALLFLHTAPIPIVHMDLKPANILLDTHLTAKLGDVGLARLAPMLARPAGPAAAAVQAGGRSTVMDSRLVGTFEYMDPEYMQTAQYSARSDVYALGMVMLQMLTGKGGKQVISQVEAERRDPLGFGPCIDPRAGPWPLAEAAAFADLALRCVAYSRQDRPDLRSVILPALTQLKQRTHLYEEQQQQIQQQQLKQQQQQQDGVPPMFLCPITQEIMDEPVVAADGYTYEKLAITEWIKRSRTSPLTNLPLEHTNVVENRTLRSAIREWSEQHSRQQEQPRQHPQQYQPPTGEPPVAAAKAATPPPVPPQPPPLPRAATEDFGGW</sequence>
<dbReference type="GO" id="GO:0005524">
    <property type="term" value="F:ATP binding"/>
    <property type="evidence" value="ECO:0007669"/>
    <property type="project" value="UniProtKB-KW"/>
</dbReference>